<feature type="transmembrane region" description="Helical" evidence="2">
    <location>
        <begin position="344"/>
        <end position="366"/>
    </location>
</feature>
<accession>A0ABV6TSI0</accession>
<evidence type="ECO:0000256" key="1">
    <source>
        <dbReference type="SAM" id="MobiDB-lite"/>
    </source>
</evidence>
<feature type="transmembrane region" description="Helical" evidence="2">
    <location>
        <begin position="250"/>
        <end position="271"/>
    </location>
</feature>
<keyword evidence="2" id="KW-1133">Transmembrane helix</keyword>
<dbReference type="Pfam" id="PF07690">
    <property type="entry name" value="MFS_1"/>
    <property type="match status" value="1"/>
</dbReference>
<dbReference type="InterPro" id="IPR052952">
    <property type="entry name" value="MFS-Transporter"/>
</dbReference>
<feature type="transmembrane region" description="Helical" evidence="2">
    <location>
        <begin position="61"/>
        <end position="79"/>
    </location>
</feature>
<dbReference type="InterPro" id="IPR036259">
    <property type="entry name" value="MFS_trans_sf"/>
</dbReference>
<feature type="transmembrane region" description="Helical" evidence="2">
    <location>
        <begin position="145"/>
        <end position="169"/>
    </location>
</feature>
<evidence type="ECO:0000256" key="2">
    <source>
        <dbReference type="SAM" id="Phobius"/>
    </source>
</evidence>
<dbReference type="PANTHER" id="PTHR23527:SF1">
    <property type="entry name" value="BLL3282 PROTEIN"/>
    <property type="match status" value="1"/>
</dbReference>
<keyword evidence="2" id="KW-0472">Membrane</keyword>
<comment type="caution">
    <text evidence="3">The sequence shown here is derived from an EMBL/GenBank/DDBJ whole genome shotgun (WGS) entry which is preliminary data.</text>
</comment>
<reference evidence="3 4" key="1">
    <citation type="submission" date="2024-09" db="EMBL/GenBank/DDBJ databases">
        <authorList>
            <person name="Sun Q."/>
            <person name="Mori K."/>
        </authorList>
    </citation>
    <scope>NUCLEOTIDE SEQUENCE [LARGE SCALE GENOMIC DNA]</scope>
    <source>
        <strain evidence="3 4">JCM 4557</strain>
    </source>
</reference>
<dbReference type="InterPro" id="IPR011701">
    <property type="entry name" value="MFS"/>
</dbReference>
<sequence>MSVLVRTEARDTADAGPPPAGMSTASGVAAVTVLTSLPVFLPGAANGLICAELGWSPVRMGAVLAVYWLASLSGAFVSRRAALPPVVERTLSIALFATALGLLTAATAPAAGLWISSAAGGYAYGYTQPHTNALLMRRCAPRLRAFAFGLKQAAVPTATLLASVAMPLLAGPVGWRLVFAGTAVVCGAGGAFLVRQGHPGARHPAPVRDRGAPLRMEPFLLALTSAGFFGAMVGNGLGGFLVLALTTRGVSLSTAGAVATAGAALNIAVRLAMGWLAGRAPGVAWTALTVLFLTGAAGTALLTRPGLGALTVGALLAYGGGWGWAGLLHYAIGLPYPGQEQRATAYSQMGVSLGAATGPLVCGLLFQVDPDAAWWALTAAGLAAAASVLIARRRPNADVSPARNRQRDSPRPA</sequence>
<feature type="transmembrane region" description="Helical" evidence="2">
    <location>
        <begin position="219"/>
        <end position="244"/>
    </location>
</feature>
<keyword evidence="4" id="KW-1185">Reference proteome</keyword>
<name>A0ABV6TSI0_9ACTN</name>
<dbReference type="SUPFAM" id="SSF103473">
    <property type="entry name" value="MFS general substrate transporter"/>
    <property type="match status" value="1"/>
</dbReference>
<protein>
    <submittedName>
        <fullName evidence="3">MFS transporter</fullName>
    </submittedName>
</protein>
<keyword evidence="2" id="KW-0812">Transmembrane</keyword>
<organism evidence="3 4">
    <name type="scientific">Streptomyces noboritoensis</name>
    <dbReference type="NCBI Taxonomy" id="67337"/>
    <lineage>
        <taxon>Bacteria</taxon>
        <taxon>Bacillati</taxon>
        <taxon>Actinomycetota</taxon>
        <taxon>Actinomycetes</taxon>
        <taxon>Kitasatosporales</taxon>
        <taxon>Streptomycetaceae</taxon>
        <taxon>Streptomyces</taxon>
    </lineage>
</organism>
<feature type="transmembrane region" description="Helical" evidence="2">
    <location>
        <begin position="27"/>
        <end position="49"/>
    </location>
</feature>
<proteinExistence type="predicted"/>
<feature type="transmembrane region" description="Helical" evidence="2">
    <location>
        <begin position="372"/>
        <end position="391"/>
    </location>
</feature>
<feature type="transmembrane region" description="Helical" evidence="2">
    <location>
        <begin position="309"/>
        <end position="332"/>
    </location>
</feature>
<dbReference type="Proteomes" id="UP001589887">
    <property type="component" value="Unassembled WGS sequence"/>
</dbReference>
<feature type="region of interest" description="Disordered" evidence="1">
    <location>
        <begin position="1"/>
        <end position="21"/>
    </location>
</feature>
<evidence type="ECO:0000313" key="4">
    <source>
        <dbReference type="Proteomes" id="UP001589887"/>
    </source>
</evidence>
<evidence type="ECO:0000313" key="3">
    <source>
        <dbReference type="EMBL" id="MFC0847425.1"/>
    </source>
</evidence>
<feature type="transmembrane region" description="Helical" evidence="2">
    <location>
        <begin position="283"/>
        <end position="303"/>
    </location>
</feature>
<dbReference type="RefSeq" id="WP_394322281.1">
    <property type="nucleotide sequence ID" value="NZ_JBHMQV010000009.1"/>
</dbReference>
<gene>
    <name evidence="3" type="ORF">ACFH04_27510</name>
</gene>
<dbReference type="EMBL" id="JBHMQV010000009">
    <property type="protein sequence ID" value="MFC0847425.1"/>
    <property type="molecule type" value="Genomic_DNA"/>
</dbReference>
<dbReference type="PANTHER" id="PTHR23527">
    <property type="entry name" value="BLL3282 PROTEIN"/>
    <property type="match status" value="1"/>
</dbReference>
<feature type="transmembrane region" description="Helical" evidence="2">
    <location>
        <begin position="175"/>
        <end position="194"/>
    </location>
</feature>
<dbReference type="Gene3D" id="1.20.1250.20">
    <property type="entry name" value="MFS general substrate transporter like domains"/>
    <property type="match status" value="2"/>
</dbReference>
<feature type="transmembrane region" description="Helical" evidence="2">
    <location>
        <begin position="91"/>
        <end position="124"/>
    </location>
</feature>